<name>A0A4Y2BTC9_ARAVE</name>
<proteinExistence type="predicted"/>
<dbReference type="OrthoDB" id="6434970at2759"/>
<reference evidence="1 2" key="1">
    <citation type="journal article" date="2019" name="Sci. Rep.">
        <title>Orb-weaving spider Araneus ventricosus genome elucidates the spidroin gene catalogue.</title>
        <authorList>
            <person name="Kono N."/>
            <person name="Nakamura H."/>
            <person name="Ohtoshi R."/>
            <person name="Moran D.A.P."/>
            <person name="Shinohara A."/>
            <person name="Yoshida Y."/>
            <person name="Fujiwara M."/>
            <person name="Mori M."/>
            <person name="Tomita M."/>
            <person name="Arakawa K."/>
        </authorList>
    </citation>
    <scope>NUCLEOTIDE SEQUENCE [LARGE SCALE GENOMIC DNA]</scope>
</reference>
<keyword evidence="2" id="KW-1185">Reference proteome</keyword>
<dbReference type="Proteomes" id="UP000499080">
    <property type="component" value="Unassembled WGS sequence"/>
</dbReference>
<dbReference type="EMBL" id="BGPR01000111">
    <property type="protein sequence ID" value="GBL95461.1"/>
    <property type="molecule type" value="Genomic_DNA"/>
</dbReference>
<dbReference type="InterPro" id="IPR036397">
    <property type="entry name" value="RNaseH_sf"/>
</dbReference>
<sequence>MEISLMKKFPMHAKRFFVLCKLNVLQLKKIKKSLINLEVYKDDEAPWWGGFWGRLIGMLKDLLRKSLGHSPLTYEELQTLVCECDAVMNNRPLTSVSEEPELKTLTPSMFLQDLRVNDVPDLDRIEKQILLKDGGIFKE</sequence>
<dbReference type="AlphaFoldDB" id="A0A4Y2BTC9"/>
<accession>A0A4Y2BTC9</accession>
<comment type="caution">
    <text evidence="1">The sequence shown here is derived from an EMBL/GenBank/DDBJ whole genome shotgun (WGS) entry which is preliminary data.</text>
</comment>
<protein>
    <recommendedName>
        <fullName evidence="3">Integrase catalytic domain-containing protein</fullName>
    </recommendedName>
</protein>
<dbReference type="GO" id="GO:0003676">
    <property type="term" value="F:nucleic acid binding"/>
    <property type="evidence" value="ECO:0007669"/>
    <property type="project" value="InterPro"/>
</dbReference>
<evidence type="ECO:0008006" key="3">
    <source>
        <dbReference type="Google" id="ProtNLM"/>
    </source>
</evidence>
<gene>
    <name evidence="1" type="ORF">AVEN_154847_1</name>
</gene>
<dbReference type="Gene3D" id="3.30.420.10">
    <property type="entry name" value="Ribonuclease H-like superfamily/Ribonuclease H"/>
    <property type="match status" value="1"/>
</dbReference>
<evidence type="ECO:0000313" key="1">
    <source>
        <dbReference type="EMBL" id="GBL95461.1"/>
    </source>
</evidence>
<evidence type="ECO:0000313" key="2">
    <source>
        <dbReference type="Proteomes" id="UP000499080"/>
    </source>
</evidence>
<organism evidence="1 2">
    <name type="scientific">Araneus ventricosus</name>
    <name type="common">Orbweaver spider</name>
    <name type="synonym">Epeira ventricosa</name>
    <dbReference type="NCBI Taxonomy" id="182803"/>
    <lineage>
        <taxon>Eukaryota</taxon>
        <taxon>Metazoa</taxon>
        <taxon>Ecdysozoa</taxon>
        <taxon>Arthropoda</taxon>
        <taxon>Chelicerata</taxon>
        <taxon>Arachnida</taxon>
        <taxon>Araneae</taxon>
        <taxon>Araneomorphae</taxon>
        <taxon>Entelegynae</taxon>
        <taxon>Araneoidea</taxon>
        <taxon>Araneidae</taxon>
        <taxon>Araneus</taxon>
    </lineage>
</organism>